<name>A0AAE1H3R1_9NEOP</name>
<accession>A0AAE1H3R1</accession>
<feature type="region of interest" description="Disordered" evidence="1">
    <location>
        <begin position="157"/>
        <end position="181"/>
    </location>
</feature>
<protein>
    <submittedName>
        <fullName evidence="2">Exodeoxyribonuclease 7 large subunit</fullName>
    </submittedName>
</protein>
<dbReference type="AlphaFoldDB" id="A0AAE1H3R1"/>
<evidence type="ECO:0000256" key="1">
    <source>
        <dbReference type="SAM" id="MobiDB-lite"/>
    </source>
</evidence>
<keyword evidence="3" id="KW-1185">Reference proteome</keyword>
<gene>
    <name evidence="2" type="ORF">KUF71_022519</name>
</gene>
<reference evidence="2" key="1">
    <citation type="submission" date="2021-07" db="EMBL/GenBank/DDBJ databases">
        <authorList>
            <person name="Catto M.A."/>
            <person name="Jacobson A."/>
            <person name="Kennedy G."/>
            <person name="Labadie P."/>
            <person name="Hunt B.G."/>
            <person name="Srinivasan R."/>
        </authorList>
    </citation>
    <scope>NUCLEOTIDE SEQUENCE</scope>
    <source>
        <strain evidence="2">PL_HMW_Pooled</strain>
        <tissue evidence="2">Head</tissue>
    </source>
</reference>
<dbReference type="EMBL" id="JAHWGI010000308">
    <property type="protein sequence ID" value="KAK3913065.1"/>
    <property type="molecule type" value="Genomic_DNA"/>
</dbReference>
<dbReference type="Proteomes" id="UP001219518">
    <property type="component" value="Unassembled WGS sequence"/>
</dbReference>
<organism evidence="2 3">
    <name type="scientific">Frankliniella fusca</name>
    <dbReference type="NCBI Taxonomy" id="407009"/>
    <lineage>
        <taxon>Eukaryota</taxon>
        <taxon>Metazoa</taxon>
        <taxon>Ecdysozoa</taxon>
        <taxon>Arthropoda</taxon>
        <taxon>Hexapoda</taxon>
        <taxon>Insecta</taxon>
        <taxon>Pterygota</taxon>
        <taxon>Neoptera</taxon>
        <taxon>Paraneoptera</taxon>
        <taxon>Thysanoptera</taxon>
        <taxon>Terebrantia</taxon>
        <taxon>Thripoidea</taxon>
        <taxon>Thripidae</taxon>
        <taxon>Frankliniella</taxon>
    </lineage>
</organism>
<proteinExistence type="predicted"/>
<comment type="caution">
    <text evidence="2">The sequence shown here is derived from an EMBL/GenBank/DDBJ whole genome shotgun (WGS) entry which is preliminary data.</text>
</comment>
<evidence type="ECO:0000313" key="2">
    <source>
        <dbReference type="EMBL" id="KAK3913065.1"/>
    </source>
</evidence>
<sequence length="181" mass="20345">MHTNEKPPNIERQLVIYSLFLYRFRKILDEQEFPILLPDSPQKIGTIVEQTGRTPSPILSGNTKDHILRKRLNLTTSISDDLETSEQVKISGKIDKNSSPSYLAKETDDSLEFIEPGSNKWECIPHEELDNYLAKPSESCATTKLGNQADVVSSDIARPVAKSGPSPLEELKKKRSLVKLK</sequence>
<evidence type="ECO:0000313" key="3">
    <source>
        <dbReference type="Proteomes" id="UP001219518"/>
    </source>
</evidence>
<reference evidence="2" key="2">
    <citation type="journal article" date="2023" name="BMC Genomics">
        <title>Pest status, molecular evolution, and epigenetic factors derived from the genome assembly of Frankliniella fusca, a thysanopteran phytovirus vector.</title>
        <authorList>
            <person name="Catto M.A."/>
            <person name="Labadie P.E."/>
            <person name="Jacobson A.L."/>
            <person name="Kennedy G.G."/>
            <person name="Srinivasan R."/>
            <person name="Hunt B.G."/>
        </authorList>
    </citation>
    <scope>NUCLEOTIDE SEQUENCE</scope>
    <source>
        <strain evidence="2">PL_HMW_Pooled</strain>
    </source>
</reference>